<evidence type="ECO:0000256" key="1">
    <source>
        <dbReference type="SAM" id="Phobius"/>
    </source>
</evidence>
<sequence>MSQVGQTELLHPINFDRLFSILDENLPSLIVSSSQSPLILFPQYLFPNFAVYILVQHNLQGGFCICMWFIYSK</sequence>
<proteinExistence type="predicted"/>
<keyword evidence="3" id="KW-1185">Reference proteome</keyword>
<keyword evidence="1" id="KW-0812">Transmembrane</keyword>
<accession>A0ABS8S3Y7</accession>
<comment type="caution">
    <text evidence="2">The sequence shown here is derived from an EMBL/GenBank/DDBJ whole genome shotgun (WGS) entry which is preliminary data.</text>
</comment>
<organism evidence="2 3">
    <name type="scientific">Datura stramonium</name>
    <name type="common">Jimsonweed</name>
    <name type="synonym">Common thornapple</name>
    <dbReference type="NCBI Taxonomy" id="4076"/>
    <lineage>
        <taxon>Eukaryota</taxon>
        <taxon>Viridiplantae</taxon>
        <taxon>Streptophyta</taxon>
        <taxon>Embryophyta</taxon>
        <taxon>Tracheophyta</taxon>
        <taxon>Spermatophyta</taxon>
        <taxon>Magnoliopsida</taxon>
        <taxon>eudicotyledons</taxon>
        <taxon>Gunneridae</taxon>
        <taxon>Pentapetalae</taxon>
        <taxon>asterids</taxon>
        <taxon>lamiids</taxon>
        <taxon>Solanales</taxon>
        <taxon>Solanaceae</taxon>
        <taxon>Solanoideae</taxon>
        <taxon>Datureae</taxon>
        <taxon>Datura</taxon>
    </lineage>
</organism>
<evidence type="ECO:0000313" key="2">
    <source>
        <dbReference type="EMBL" id="MCD7453795.1"/>
    </source>
</evidence>
<dbReference type="Proteomes" id="UP000823775">
    <property type="component" value="Unassembled WGS sequence"/>
</dbReference>
<gene>
    <name evidence="2" type="ORF">HAX54_022131</name>
</gene>
<keyword evidence="1" id="KW-0472">Membrane</keyword>
<name>A0ABS8S3Y7_DATST</name>
<evidence type="ECO:0000313" key="3">
    <source>
        <dbReference type="Proteomes" id="UP000823775"/>
    </source>
</evidence>
<dbReference type="EMBL" id="JACEIK010000266">
    <property type="protein sequence ID" value="MCD7453795.1"/>
    <property type="molecule type" value="Genomic_DNA"/>
</dbReference>
<keyword evidence="1" id="KW-1133">Transmembrane helix</keyword>
<feature type="transmembrane region" description="Helical" evidence="1">
    <location>
        <begin position="49"/>
        <end position="71"/>
    </location>
</feature>
<reference evidence="2 3" key="1">
    <citation type="journal article" date="2021" name="BMC Genomics">
        <title>Datura genome reveals duplications of psychoactive alkaloid biosynthetic genes and high mutation rate following tissue culture.</title>
        <authorList>
            <person name="Rajewski A."/>
            <person name="Carter-House D."/>
            <person name="Stajich J."/>
            <person name="Litt A."/>
        </authorList>
    </citation>
    <scope>NUCLEOTIDE SEQUENCE [LARGE SCALE GENOMIC DNA]</scope>
    <source>
        <strain evidence="2">AR-01</strain>
    </source>
</reference>
<protein>
    <submittedName>
        <fullName evidence="2">Uncharacterized protein</fullName>
    </submittedName>
</protein>